<dbReference type="GO" id="GO:0006355">
    <property type="term" value="P:regulation of DNA-templated transcription"/>
    <property type="evidence" value="ECO:0007669"/>
    <property type="project" value="InterPro"/>
</dbReference>
<dbReference type="InterPro" id="IPR013321">
    <property type="entry name" value="Arc_rbn_hlx_hlx"/>
</dbReference>
<evidence type="ECO:0000259" key="1">
    <source>
        <dbReference type="Pfam" id="PF01402"/>
    </source>
</evidence>
<dbReference type="CDD" id="cd22231">
    <property type="entry name" value="RHH_NikR_HicB-like"/>
    <property type="match status" value="1"/>
</dbReference>
<dbReference type="SUPFAM" id="SSF47598">
    <property type="entry name" value="Ribbon-helix-helix"/>
    <property type="match status" value="1"/>
</dbReference>
<protein>
    <recommendedName>
        <fullName evidence="1">Ribbon-helix-helix protein CopG domain-containing protein</fullName>
    </recommendedName>
</protein>
<accession>E1YM97</accession>
<proteinExistence type="predicted"/>
<gene>
    <name evidence="2" type="ORF">N47_E47420</name>
</gene>
<dbReference type="Pfam" id="PF01402">
    <property type="entry name" value="RHH_1"/>
    <property type="match status" value="1"/>
</dbReference>
<dbReference type="Gene3D" id="1.10.1220.10">
    <property type="entry name" value="Met repressor-like"/>
    <property type="match status" value="1"/>
</dbReference>
<dbReference type="InterPro" id="IPR002145">
    <property type="entry name" value="CopG"/>
</dbReference>
<evidence type="ECO:0000313" key="2">
    <source>
        <dbReference type="EMBL" id="CBX31230.1"/>
    </source>
</evidence>
<sequence length="83" mass="10006">MDASTVNISFKKDLLQMIDQIAKEEARSRSELIREAARMYIERKKRWEQIFAFGDYQKNKLRLSEADLENEIHEFRKAKRNKT</sequence>
<dbReference type="InterPro" id="IPR010985">
    <property type="entry name" value="Ribbon_hlx_hlx"/>
</dbReference>
<dbReference type="AlphaFoldDB" id="E1YM97"/>
<reference evidence="2" key="1">
    <citation type="journal article" date="2011" name="Environ. Microbiol.">
        <title>Genomic insights into the metabolic potential of the polycyclic aromatic hydrocarbon degrading sulfate-reducing Deltaproteobacterium N47.</title>
        <authorList>
            <person name="Bergmann F."/>
            <person name="Selesi D."/>
            <person name="Weinmaier T."/>
            <person name="Tischler P."/>
            <person name="Rattei T."/>
            <person name="Meckenstock R.U."/>
        </authorList>
    </citation>
    <scope>NUCLEOTIDE SEQUENCE</scope>
</reference>
<feature type="domain" description="Ribbon-helix-helix protein CopG" evidence="1">
    <location>
        <begin position="6"/>
        <end position="44"/>
    </location>
</feature>
<dbReference type="EMBL" id="FR695877">
    <property type="protein sequence ID" value="CBX31230.1"/>
    <property type="molecule type" value="Genomic_DNA"/>
</dbReference>
<organism evidence="2">
    <name type="scientific">uncultured Desulfobacterium sp</name>
    <dbReference type="NCBI Taxonomy" id="201089"/>
    <lineage>
        <taxon>Bacteria</taxon>
        <taxon>Pseudomonadati</taxon>
        <taxon>Thermodesulfobacteriota</taxon>
        <taxon>Desulfobacteria</taxon>
        <taxon>Desulfobacterales</taxon>
        <taxon>Desulfobacteriaceae</taxon>
        <taxon>Desulfobacterium</taxon>
        <taxon>environmental samples</taxon>
    </lineage>
</organism>
<name>E1YM97_9BACT</name>